<dbReference type="EMBL" id="CAJVPI010002333">
    <property type="protein sequence ID" value="CAG8641203.1"/>
    <property type="molecule type" value="Genomic_DNA"/>
</dbReference>
<evidence type="ECO:0000313" key="1">
    <source>
        <dbReference type="EMBL" id="CAG8641203.1"/>
    </source>
</evidence>
<gene>
    <name evidence="1" type="ORF">PBRASI_LOCUS9781</name>
</gene>
<dbReference type="AlphaFoldDB" id="A0A9N9GX81"/>
<comment type="caution">
    <text evidence="1">The sequence shown here is derived from an EMBL/GenBank/DDBJ whole genome shotgun (WGS) entry which is preliminary data.</text>
</comment>
<reference evidence="1" key="1">
    <citation type="submission" date="2021-06" db="EMBL/GenBank/DDBJ databases">
        <authorList>
            <person name="Kallberg Y."/>
            <person name="Tangrot J."/>
            <person name="Rosling A."/>
        </authorList>
    </citation>
    <scope>NUCLEOTIDE SEQUENCE</scope>
    <source>
        <strain evidence="1">BR232B</strain>
    </source>
</reference>
<keyword evidence="2" id="KW-1185">Reference proteome</keyword>
<proteinExistence type="predicted"/>
<protein>
    <submittedName>
        <fullName evidence="1">7218_t:CDS:1</fullName>
    </submittedName>
</protein>
<sequence length="46" mass="4878">SKRGGKQAGQRRNQVVARQAQVAKLENALLATVPADTLTGIGDNFK</sequence>
<dbReference type="Proteomes" id="UP000789739">
    <property type="component" value="Unassembled WGS sequence"/>
</dbReference>
<name>A0A9N9GX81_9GLOM</name>
<accession>A0A9N9GX81</accession>
<feature type="non-terminal residue" evidence="1">
    <location>
        <position position="1"/>
    </location>
</feature>
<evidence type="ECO:0000313" key="2">
    <source>
        <dbReference type="Proteomes" id="UP000789739"/>
    </source>
</evidence>
<organism evidence="1 2">
    <name type="scientific">Paraglomus brasilianum</name>
    <dbReference type="NCBI Taxonomy" id="144538"/>
    <lineage>
        <taxon>Eukaryota</taxon>
        <taxon>Fungi</taxon>
        <taxon>Fungi incertae sedis</taxon>
        <taxon>Mucoromycota</taxon>
        <taxon>Glomeromycotina</taxon>
        <taxon>Glomeromycetes</taxon>
        <taxon>Paraglomerales</taxon>
        <taxon>Paraglomeraceae</taxon>
        <taxon>Paraglomus</taxon>
    </lineage>
</organism>